<evidence type="ECO:0000313" key="1">
    <source>
        <dbReference type="EMBL" id="MBP1856076.1"/>
    </source>
</evidence>
<gene>
    <name evidence="1" type="ORF">J2Z43_002478</name>
</gene>
<keyword evidence="2" id="KW-1185">Reference proteome</keyword>
<evidence type="ECO:0000313" key="2">
    <source>
        <dbReference type="Proteomes" id="UP000767291"/>
    </source>
</evidence>
<reference evidence="1 2" key="1">
    <citation type="submission" date="2021-03" db="EMBL/GenBank/DDBJ databases">
        <title>Genomic Encyclopedia of Type Strains, Phase IV (KMG-IV): sequencing the most valuable type-strain genomes for metagenomic binning, comparative biology and taxonomic classification.</title>
        <authorList>
            <person name="Goeker M."/>
        </authorList>
    </citation>
    <scope>NUCLEOTIDE SEQUENCE [LARGE SCALE GENOMIC DNA]</scope>
    <source>
        <strain evidence="1 2">DSM 1289</strain>
    </source>
</reference>
<dbReference type="RefSeq" id="WP_209457432.1">
    <property type="nucleotide sequence ID" value="NZ_BAAACS010000016.1"/>
</dbReference>
<organism evidence="1 2">
    <name type="scientific">Metaclostridioides mangenotii</name>
    <dbReference type="NCBI Taxonomy" id="1540"/>
    <lineage>
        <taxon>Bacteria</taxon>
        <taxon>Bacillati</taxon>
        <taxon>Bacillota</taxon>
        <taxon>Clostridia</taxon>
        <taxon>Peptostreptococcales</taxon>
        <taxon>Peptostreptococcaceae</taxon>
        <taxon>Metaclostridioides</taxon>
    </lineage>
</organism>
<protein>
    <submittedName>
        <fullName evidence="1">Uncharacterized protein</fullName>
    </submittedName>
</protein>
<dbReference type="CDD" id="cd10451">
    <property type="entry name" value="GIY-YIG_LuxR_like"/>
    <property type="match status" value="1"/>
</dbReference>
<dbReference type="EMBL" id="JAGGJX010000006">
    <property type="protein sequence ID" value="MBP1856076.1"/>
    <property type="molecule type" value="Genomic_DNA"/>
</dbReference>
<dbReference type="Proteomes" id="UP000767291">
    <property type="component" value="Unassembled WGS sequence"/>
</dbReference>
<dbReference type="InterPro" id="IPR035901">
    <property type="entry name" value="GIY-YIG_endonuc_sf"/>
</dbReference>
<name>A0ABS4EDQ3_9FIRM</name>
<dbReference type="Gene3D" id="3.40.1440.10">
    <property type="entry name" value="GIY-YIG endonuclease"/>
    <property type="match status" value="1"/>
</dbReference>
<proteinExistence type="predicted"/>
<sequence length="115" mass="13832">MLDKNRKKELLLKYKEMKSEMGVYMIKSLKTGKVYLGYNQDLKGTLNGERFKLNAGGHKNRELQKEWKENTEKDFEIEVLEILEYDKDESKTDYTEDLKVLRCFWKEKLENVEEI</sequence>
<dbReference type="SUPFAM" id="SSF82771">
    <property type="entry name" value="GIY-YIG endonuclease"/>
    <property type="match status" value="1"/>
</dbReference>
<comment type="caution">
    <text evidence="1">The sequence shown here is derived from an EMBL/GenBank/DDBJ whole genome shotgun (WGS) entry which is preliminary data.</text>
</comment>
<accession>A0ABS4EDQ3</accession>